<evidence type="ECO:0000256" key="1">
    <source>
        <dbReference type="SAM" id="Phobius"/>
    </source>
</evidence>
<feature type="transmembrane region" description="Helical" evidence="1">
    <location>
        <begin position="20"/>
        <end position="38"/>
    </location>
</feature>
<accession>A0A0B7C3W8</accession>
<dbReference type="Gene3D" id="2.130.10.10">
    <property type="entry name" value="YVTN repeat-like/Quinoprotein amine dehydrogenase"/>
    <property type="match status" value="1"/>
</dbReference>
<proteinExistence type="predicted"/>
<keyword evidence="1" id="KW-0472">Membrane</keyword>
<organism evidence="2">
    <name type="scientific">Arion vulgaris</name>
    <dbReference type="NCBI Taxonomy" id="1028688"/>
    <lineage>
        <taxon>Eukaryota</taxon>
        <taxon>Metazoa</taxon>
        <taxon>Spiralia</taxon>
        <taxon>Lophotrochozoa</taxon>
        <taxon>Mollusca</taxon>
        <taxon>Gastropoda</taxon>
        <taxon>Heterobranchia</taxon>
        <taxon>Euthyneura</taxon>
        <taxon>Panpulmonata</taxon>
        <taxon>Eupulmonata</taxon>
        <taxon>Stylommatophora</taxon>
        <taxon>Helicina</taxon>
        <taxon>Arionoidea</taxon>
        <taxon>Arionidae</taxon>
        <taxon>Arion</taxon>
    </lineage>
</organism>
<reference evidence="2" key="1">
    <citation type="submission" date="2014-12" db="EMBL/GenBank/DDBJ databases">
        <title>Insight into the proteome of Arion vulgaris.</title>
        <authorList>
            <person name="Aradska J."/>
            <person name="Bulat T."/>
            <person name="Smidak R."/>
            <person name="Sarate P."/>
            <person name="Gangsoo J."/>
            <person name="Sialana F."/>
            <person name="Bilban M."/>
            <person name="Lubec G."/>
        </authorList>
    </citation>
    <scope>NUCLEOTIDE SEQUENCE</scope>
    <source>
        <tissue evidence="2">Skin</tissue>
    </source>
</reference>
<dbReference type="EMBL" id="HACG01053001">
    <property type="protein sequence ID" value="CEK99872.1"/>
    <property type="molecule type" value="Transcribed_RNA"/>
</dbReference>
<dbReference type="SUPFAM" id="SSF101912">
    <property type="entry name" value="Sema domain"/>
    <property type="match status" value="1"/>
</dbReference>
<name>A0A0B7C3W8_9EUPU</name>
<keyword evidence="1" id="KW-1133">Transmembrane helix</keyword>
<dbReference type="InterPro" id="IPR015943">
    <property type="entry name" value="WD40/YVTN_repeat-like_dom_sf"/>
</dbReference>
<dbReference type="AlphaFoldDB" id="A0A0B7C3W8"/>
<protein>
    <submittedName>
        <fullName evidence="2">Uncharacterized protein</fullName>
    </submittedName>
</protein>
<keyword evidence="1" id="KW-0812">Transmembrane</keyword>
<gene>
    <name evidence="2" type="primary">ORF222326</name>
</gene>
<feature type="non-terminal residue" evidence="2">
    <location>
        <position position="78"/>
    </location>
</feature>
<dbReference type="InterPro" id="IPR036352">
    <property type="entry name" value="Semap_dom_sf"/>
</dbReference>
<evidence type="ECO:0000313" key="2">
    <source>
        <dbReference type="EMBL" id="CEK99872.1"/>
    </source>
</evidence>
<sequence length="78" mass="8497">MTELKRLGIFAKKILCGDVITNVVVVATLVLMVLPNVVEMKYLGLKLSHLAVDEATGIVYVGGENHLYQLDADLNVLT</sequence>